<keyword evidence="1" id="KW-0472">Membrane</keyword>
<proteinExistence type="predicted"/>
<accession>A0A1M5GAX1</accession>
<dbReference type="STRING" id="1073325.SAMN05444483_10470"/>
<dbReference type="Proteomes" id="UP000183945">
    <property type="component" value="Unassembled WGS sequence"/>
</dbReference>
<dbReference type="PANTHER" id="PTHR34703:SF1">
    <property type="entry name" value="ANTIPORTER SUBUNIT MNHG2-RELATED"/>
    <property type="match status" value="1"/>
</dbReference>
<dbReference type="NCBIfam" id="NF009314">
    <property type="entry name" value="PRK12674.1-2"/>
    <property type="match status" value="1"/>
</dbReference>
<dbReference type="PANTHER" id="PTHR34703">
    <property type="entry name" value="ANTIPORTER SUBUNIT MNHG2-RELATED"/>
    <property type="match status" value="1"/>
</dbReference>
<dbReference type="AlphaFoldDB" id="A0A1M5GAX1"/>
<evidence type="ECO:0000313" key="3">
    <source>
        <dbReference type="Proteomes" id="UP000183945"/>
    </source>
</evidence>
<dbReference type="NCBIfam" id="TIGR01300">
    <property type="entry name" value="CPA3_mnhG_phaG"/>
    <property type="match status" value="1"/>
</dbReference>
<feature type="transmembrane region" description="Helical" evidence="1">
    <location>
        <begin position="37"/>
        <end position="56"/>
    </location>
</feature>
<dbReference type="OrthoDB" id="9806575at2"/>
<dbReference type="RefSeq" id="WP_072878552.1">
    <property type="nucleotide sequence ID" value="NZ_FQVT01000004.1"/>
</dbReference>
<feature type="transmembrane region" description="Helical" evidence="1">
    <location>
        <begin position="6"/>
        <end position="25"/>
    </location>
</feature>
<feature type="transmembrane region" description="Helical" evidence="1">
    <location>
        <begin position="62"/>
        <end position="83"/>
    </location>
</feature>
<dbReference type="EMBL" id="FQVT01000004">
    <property type="protein sequence ID" value="SHG00622.1"/>
    <property type="molecule type" value="Genomic_DNA"/>
</dbReference>
<evidence type="ECO:0000313" key="2">
    <source>
        <dbReference type="EMBL" id="SHG00622.1"/>
    </source>
</evidence>
<organism evidence="2 3">
    <name type="scientific">Salegentibacter echinorum</name>
    <dbReference type="NCBI Taxonomy" id="1073325"/>
    <lineage>
        <taxon>Bacteria</taxon>
        <taxon>Pseudomonadati</taxon>
        <taxon>Bacteroidota</taxon>
        <taxon>Flavobacteriia</taxon>
        <taxon>Flavobacteriales</taxon>
        <taxon>Flavobacteriaceae</taxon>
        <taxon>Salegentibacter</taxon>
    </lineage>
</organism>
<dbReference type="Pfam" id="PF03334">
    <property type="entry name" value="PhaG_MnhG_YufB"/>
    <property type="match status" value="1"/>
</dbReference>
<reference evidence="3" key="1">
    <citation type="submission" date="2016-11" db="EMBL/GenBank/DDBJ databases">
        <authorList>
            <person name="Varghese N."/>
            <person name="Submissions S."/>
        </authorList>
    </citation>
    <scope>NUCLEOTIDE SEQUENCE [LARGE SCALE GENOMIC DNA]</scope>
    <source>
        <strain evidence="3">DSM 24579</strain>
    </source>
</reference>
<protein>
    <submittedName>
        <fullName evidence="2">Multisubunit sodium/proton antiporter, MrpG subunit</fullName>
    </submittedName>
</protein>
<keyword evidence="1" id="KW-0812">Transmembrane</keyword>
<dbReference type="InterPro" id="IPR005133">
    <property type="entry name" value="PhaG_MnhG_YufB"/>
</dbReference>
<sequence>MTSIIIGILVTLGTLFILLSAIGLLRMPDTYLRISVNTKAATLGVGLVLVGTAIFFNDLSTTSRALVIILFVFLTAPVSAHLIGRASYFMGVKLWDKSVMDDLRGKYQKHSYVLKSKTDDTPHDNIDHTKNDIHTRIDEDVK</sequence>
<dbReference type="GO" id="GO:0015385">
    <property type="term" value="F:sodium:proton antiporter activity"/>
    <property type="evidence" value="ECO:0007669"/>
    <property type="project" value="TreeGrafter"/>
</dbReference>
<name>A0A1M5GAX1_SALEC</name>
<keyword evidence="3" id="KW-1185">Reference proteome</keyword>
<evidence type="ECO:0000256" key="1">
    <source>
        <dbReference type="SAM" id="Phobius"/>
    </source>
</evidence>
<keyword evidence="1" id="KW-1133">Transmembrane helix</keyword>
<gene>
    <name evidence="2" type="ORF">SAMN05444483_10470</name>
</gene>